<feature type="domain" description="DH" evidence="5">
    <location>
        <begin position="254"/>
        <end position="435"/>
    </location>
</feature>
<dbReference type="InterPro" id="IPR011993">
    <property type="entry name" value="PH-like_dom_sf"/>
</dbReference>
<keyword evidence="1" id="KW-0547">Nucleotide-binding</keyword>
<feature type="compositionally biased region" description="Low complexity" evidence="4">
    <location>
        <begin position="1062"/>
        <end position="1090"/>
    </location>
</feature>
<dbReference type="InterPro" id="IPR051092">
    <property type="entry name" value="FYVE_RhoGEF_PH"/>
</dbReference>
<reference evidence="6" key="1">
    <citation type="journal article" date="2022" name="bioRxiv">
        <title>Genomics of Preaxostyla Flagellates Illuminates Evolutionary Transitions and the Path Towards Mitochondrial Loss.</title>
        <authorList>
            <person name="Novak L.V.F."/>
            <person name="Treitli S.C."/>
            <person name="Pyrih J."/>
            <person name="Halakuc P."/>
            <person name="Pipaliya S.V."/>
            <person name="Vacek V."/>
            <person name="Brzon O."/>
            <person name="Soukal P."/>
            <person name="Eme L."/>
            <person name="Dacks J.B."/>
            <person name="Karnkowska A."/>
            <person name="Elias M."/>
            <person name="Hampl V."/>
        </authorList>
    </citation>
    <scope>NUCLEOTIDE SEQUENCE</scope>
    <source>
        <strain evidence="6">RCP-MX</strain>
    </source>
</reference>
<proteinExistence type="predicted"/>
<dbReference type="PROSITE" id="PS00741">
    <property type="entry name" value="DH_1"/>
    <property type="match status" value="1"/>
</dbReference>
<dbReference type="PANTHER" id="PTHR12673:SF159">
    <property type="entry name" value="LD03170P"/>
    <property type="match status" value="1"/>
</dbReference>
<dbReference type="InterPro" id="IPR000219">
    <property type="entry name" value="DH_dom"/>
</dbReference>
<dbReference type="InterPro" id="IPR001331">
    <property type="entry name" value="GDS_CDC24_CS"/>
</dbReference>
<dbReference type="SMART" id="SM00325">
    <property type="entry name" value="RhoGEF"/>
    <property type="match status" value="1"/>
</dbReference>
<keyword evidence="7" id="KW-1185">Reference proteome</keyword>
<keyword evidence="3" id="KW-0175">Coiled coil</keyword>
<feature type="region of interest" description="Disordered" evidence="4">
    <location>
        <begin position="1178"/>
        <end position="1201"/>
    </location>
</feature>
<feature type="compositionally biased region" description="Low complexity" evidence="4">
    <location>
        <begin position="620"/>
        <end position="635"/>
    </location>
</feature>
<dbReference type="InterPro" id="IPR027417">
    <property type="entry name" value="P-loop_NTPase"/>
</dbReference>
<name>A0ABQ8UPQ0_9EUKA</name>
<feature type="compositionally biased region" description="Basic and acidic residues" evidence="4">
    <location>
        <begin position="236"/>
        <end position="246"/>
    </location>
</feature>
<dbReference type="Pfam" id="PF00025">
    <property type="entry name" value="Arf"/>
    <property type="match status" value="1"/>
</dbReference>
<dbReference type="PROSITE" id="PS50010">
    <property type="entry name" value="DH_2"/>
    <property type="match status" value="1"/>
</dbReference>
<evidence type="ECO:0000313" key="7">
    <source>
        <dbReference type="Proteomes" id="UP001141327"/>
    </source>
</evidence>
<dbReference type="Proteomes" id="UP001141327">
    <property type="component" value="Unassembled WGS sequence"/>
</dbReference>
<dbReference type="Gene3D" id="3.40.50.300">
    <property type="entry name" value="P-loop containing nucleotide triphosphate hydrolases"/>
    <property type="match status" value="1"/>
</dbReference>
<dbReference type="SUPFAM" id="SSF48065">
    <property type="entry name" value="DBL homology domain (DH-domain)"/>
    <property type="match status" value="1"/>
</dbReference>
<dbReference type="SUPFAM" id="SSF117281">
    <property type="entry name" value="Kelch motif"/>
    <property type="match status" value="2"/>
</dbReference>
<dbReference type="InterPro" id="IPR006689">
    <property type="entry name" value="Small_GTPase_ARF/SAR"/>
</dbReference>
<evidence type="ECO:0000256" key="3">
    <source>
        <dbReference type="SAM" id="Coils"/>
    </source>
</evidence>
<dbReference type="PROSITE" id="PS51417">
    <property type="entry name" value="ARF"/>
    <property type="match status" value="1"/>
</dbReference>
<dbReference type="Gene3D" id="1.20.900.10">
    <property type="entry name" value="Dbl homology (DH) domain"/>
    <property type="match status" value="1"/>
</dbReference>
<feature type="compositionally biased region" description="Pro residues" evidence="4">
    <location>
        <begin position="1491"/>
        <end position="1505"/>
    </location>
</feature>
<protein>
    <submittedName>
        <fullName evidence="6">Guanine exchange factor for Rac 30</fullName>
    </submittedName>
</protein>
<dbReference type="InterPro" id="IPR035899">
    <property type="entry name" value="DBL_dom_sf"/>
</dbReference>
<gene>
    <name evidence="6" type="ORF">PAPYR_3064</name>
</gene>
<evidence type="ECO:0000256" key="1">
    <source>
        <dbReference type="ARBA" id="ARBA00022741"/>
    </source>
</evidence>
<dbReference type="Pfam" id="PF24681">
    <property type="entry name" value="Kelch_KLHDC2_KLHL20_DRC7"/>
    <property type="match status" value="2"/>
</dbReference>
<feature type="region of interest" description="Disordered" evidence="4">
    <location>
        <begin position="188"/>
        <end position="246"/>
    </location>
</feature>
<dbReference type="SUPFAM" id="SSF50729">
    <property type="entry name" value="PH domain-like"/>
    <property type="match status" value="1"/>
</dbReference>
<feature type="coiled-coil region" evidence="3">
    <location>
        <begin position="1326"/>
        <end position="1353"/>
    </location>
</feature>
<evidence type="ECO:0000256" key="4">
    <source>
        <dbReference type="SAM" id="MobiDB-lite"/>
    </source>
</evidence>
<evidence type="ECO:0000256" key="2">
    <source>
        <dbReference type="ARBA" id="ARBA00023134"/>
    </source>
</evidence>
<dbReference type="Gene3D" id="2.30.29.30">
    <property type="entry name" value="Pleckstrin-homology domain (PH domain)/Phosphotyrosine-binding domain (PTB)"/>
    <property type="match status" value="1"/>
</dbReference>
<feature type="region of interest" description="Disordered" evidence="4">
    <location>
        <begin position="1486"/>
        <end position="1505"/>
    </location>
</feature>
<feature type="compositionally biased region" description="Low complexity" evidence="4">
    <location>
        <begin position="211"/>
        <end position="232"/>
    </location>
</feature>
<dbReference type="PANTHER" id="PTHR12673">
    <property type="entry name" value="FACIOGENITAL DYSPLASIA PROTEIN"/>
    <property type="match status" value="1"/>
</dbReference>
<evidence type="ECO:0000259" key="5">
    <source>
        <dbReference type="PROSITE" id="PS50010"/>
    </source>
</evidence>
<sequence>MGCCFPKPEIKILILGLQNSGKTTTMLRIGSLLDPKKSKLPLDKPPPPTLGQNMDRLKMFGRDAVIIDMGGEKGFRPYWDYHFPDVAAVVWVLDGAYPPHFEEAKEVFHRVVSAPSLEHSPFLFLVNKCDLPECAQLNVVTRAMGIEPAEWDPHRPFRLLRVSALLGNGVLDAFRWLVKEVDKGQQKRTIQEAAASSSSDPISSSPPPAPANLTTAAAAPPTTSTSTTAAPPTTDPRPEVSHLKNNEEYQRMIHRNHIVREILETERSYVLHLRALRDAFAVPLEKILNQEDHRSIFSGVPAILGYNSELLKTLETRWDGWAFVPIIGDVFLELAPFLRTYAQYVNNYNKALFTLTRLQKCRPFVQFVKETLETAAGLGEPDLPSFLVTPIQRIPRYKLLLKELIKYTPPRHADCFFLKKALETISETAQYVNERARQAENLERVFDIQSRLDGCEGPCSRDPKKAAKLRGTPAAGWTHTCFAFTDVLVFAKRKGRRHSFRDAVGITTFSVALPAPADPTCFELCGVEARAEAPPGGGVRILGPTRTPRKVAVWAPSVQERDEWLAAVTELVEQLKQAEEHKSLADSMSYERLDTRDNEQAPSPRWDMRAVLLGPPPGLQLPAEGADPTRGGATTPAPPETMTLALIHSSPQALASLVNAGPRLVLYGGEDAQGCCESMHLFDPESLAWEQVVPLGPCLPGRRTQHAMAAHEGRLYVWGGARSPGPEGFRALCPPDLFCYERATRRWQLVALDPSHPTEPPCARMGHSCTLYKGCLVIFGGRDAAGAPLGDVHCFHIGCRPRYGHCAVAVGSRLFIWGGSAGPGTCMGELACLDMERWAWVAVTTSGRDPTPRWGHTGVLVGTRIFVWGGRSSREALQDLPLLDTETLAWSQPTVTGAQPPPRDGHACLLANRHLYIIGGRGADGAPLGSVYSLSVLTKLRDALLQELRTKAPEARQNAERLCLLSSTLSLPRARGRPTCKAVQIQELRFLDWRQARGGGPATTPTPTPLLRSPSVAARPSPAPSAATTGASSPPTSPARSATPPLGLSPASTTPPLRGTSPARASSAALPPQQAQPQAQPQAGPPGRLTPTPPPGAEAEPGGVFVAPPAVHQRQATISAADTSALAAALTSVRMGSLPRDPLRLAQLLDSAQMLPKTLTASPAPTSARSRLVEHSVPLAVEQSPRSGSGSDGSGGGARSEAEMLRSHVAFLTSQVEHLKSTEQQRQGALEAECAHLEAALREGRAQQAQSDRDLHAARAQQAQALRDLEAARQGMAEAQAGMVEAQAALGEAQQQLTATRLAREQASADLAAAALAREALQPEGMDELQRRFEKLRADADAERRQRMELQKRLFDYAHDLPAPPPTGLGLGAPPGAPEAEGDLTELQPPITGAGGPARVPGTGLLIQLRCRMSRQLRDYYIEVFPSPADPPPFNQYGYSLYALYVYLHAQYGFPLLVRLLTSGGAFEPLRHQHQLDRLIGQARDEAARCGPPPPAAPGPTPRSPIPRLFLYISKEPRATAERLARSLPNPGQGLDPESWTTVSEMARQREAGQCRCTVQ</sequence>
<dbReference type="Pfam" id="PF00621">
    <property type="entry name" value="RhoGEF"/>
    <property type="match status" value="1"/>
</dbReference>
<organism evidence="6 7">
    <name type="scientific">Paratrimastix pyriformis</name>
    <dbReference type="NCBI Taxonomy" id="342808"/>
    <lineage>
        <taxon>Eukaryota</taxon>
        <taxon>Metamonada</taxon>
        <taxon>Preaxostyla</taxon>
        <taxon>Paratrimastigidae</taxon>
        <taxon>Paratrimastix</taxon>
    </lineage>
</organism>
<accession>A0ABQ8UPQ0</accession>
<comment type="caution">
    <text evidence="6">The sequence shown here is derived from an EMBL/GenBank/DDBJ whole genome shotgun (WGS) entry which is preliminary data.</text>
</comment>
<dbReference type="Gene3D" id="2.120.10.80">
    <property type="entry name" value="Kelch-type beta propeller"/>
    <property type="match status" value="2"/>
</dbReference>
<dbReference type="EMBL" id="JAPMOS010000011">
    <property type="protein sequence ID" value="KAJ4460808.1"/>
    <property type="molecule type" value="Genomic_DNA"/>
</dbReference>
<dbReference type="PRINTS" id="PR00449">
    <property type="entry name" value="RASTRNSFRMNG"/>
</dbReference>
<feature type="compositionally biased region" description="Low complexity" evidence="4">
    <location>
        <begin position="193"/>
        <end position="203"/>
    </location>
</feature>
<evidence type="ECO:0000313" key="6">
    <source>
        <dbReference type="EMBL" id="KAJ4460808.1"/>
    </source>
</evidence>
<dbReference type="SUPFAM" id="SSF52540">
    <property type="entry name" value="P-loop containing nucleoside triphosphate hydrolases"/>
    <property type="match status" value="1"/>
</dbReference>
<feature type="compositionally biased region" description="Low complexity" evidence="4">
    <location>
        <begin position="1002"/>
        <end position="1045"/>
    </location>
</feature>
<dbReference type="SMART" id="SM00177">
    <property type="entry name" value="ARF"/>
    <property type="match status" value="1"/>
</dbReference>
<keyword evidence="2" id="KW-0342">GTP-binding</keyword>
<dbReference type="InterPro" id="IPR015915">
    <property type="entry name" value="Kelch-typ_b-propeller"/>
</dbReference>
<feature type="region of interest" description="Disordered" evidence="4">
    <location>
        <begin position="996"/>
        <end position="1104"/>
    </location>
</feature>
<dbReference type="CDD" id="cd00160">
    <property type="entry name" value="RhoGEF"/>
    <property type="match status" value="1"/>
</dbReference>
<dbReference type="SMART" id="SM00178">
    <property type="entry name" value="SAR"/>
    <property type="match status" value="1"/>
</dbReference>
<feature type="region of interest" description="Disordered" evidence="4">
    <location>
        <begin position="616"/>
        <end position="635"/>
    </location>
</feature>